<name>B3P2S8_DROER</name>
<gene>
    <name evidence="1" type="primary">Dere\GG10102</name>
    <name evidence="1" type="ORF">Dere_GG10102</name>
</gene>
<reference evidence="1 2" key="2">
    <citation type="journal article" date="2008" name="Bioinformatics">
        <title>Assembly reconciliation.</title>
        <authorList>
            <person name="Zimin A.V."/>
            <person name="Smith D.R."/>
            <person name="Sutton G."/>
            <person name="Yorke J.A."/>
        </authorList>
    </citation>
    <scope>NUCLEOTIDE SEQUENCE [LARGE SCALE GENOMIC DNA]</scope>
    <source>
        <strain evidence="1 2">TSC#14021-0224.01</strain>
    </source>
</reference>
<dbReference type="EMBL" id="CH954181">
    <property type="protein sequence ID" value="EDV48100.1"/>
    <property type="molecule type" value="Genomic_DNA"/>
</dbReference>
<protein>
    <submittedName>
        <fullName evidence="1">GG10102</fullName>
    </submittedName>
</protein>
<organism evidence="1 2">
    <name type="scientific">Drosophila erecta</name>
    <name type="common">Fruit fly</name>
    <dbReference type="NCBI Taxonomy" id="7220"/>
    <lineage>
        <taxon>Eukaryota</taxon>
        <taxon>Metazoa</taxon>
        <taxon>Ecdysozoa</taxon>
        <taxon>Arthropoda</taxon>
        <taxon>Hexapoda</taxon>
        <taxon>Insecta</taxon>
        <taxon>Pterygota</taxon>
        <taxon>Neoptera</taxon>
        <taxon>Endopterygota</taxon>
        <taxon>Diptera</taxon>
        <taxon>Brachycera</taxon>
        <taxon>Muscomorpha</taxon>
        <taxon>Ephydroidea</taxon>
        <taxon>Drosophilidae</taxon>
        <taxon>Drosophila</taxon>
        <taxon>Sophophora</taxon>
    </lineage>
</organism>
<keyword evidence="2" id="KW-1185">Reference proteome</keyword>
<accession>B3P2S8</accession>
<dbReference type="HOGENOM" id="CLU_2457094_0_0_1"/>
<evidence type="ECO:0000313" key="1">
    <source>
        <dbReference type="EMBL" id="EDV48100.1"/>
    </source>
</evidence>
<reference evidence="1 2" key="1">
    <citation type="journal article" date="2007" name="Nature">
        <title>Evolution of genes and genomes on the Drosophila phylogeny.</title>
        <authorList>
            <consortium name="Drosophila 12 Genomes Consortium"/>
            <person name="Clark A.G."/>
            <person name="Eisen M.B."/>
            <person name="Smith D.R."/>
            <person name="Bergman C.M."/>
            <person name="Oliver B."/>
            <person name="Markow T.A."/>
            <person name="Kaufman T.C."/>
            <person name="Kellis M."/>
            <person name="Gelbart W."/>
            <person name="Iyer V.N."/>
            <person name="Pollard D.A."/>
            <person name="Sackton T.B."/>
            <person name="Larracuente A.M."/>
            <person name="Singh N.D."/>
            <person name="Abad J.P."/>
            <person name="Abt D.N."/>
            <person name="Adryan B."/>
            <person name="Aguade M."/>
            <person name="Akashi H."/>
            <person name="Anderson W.W."/>
            <person name="Aquadro C.F."/>
            <person name="Ardell D.H."/>
            <person name="Arguello R."/>
            <person name="Artieri C.G."/>
            <person name="Barbash D.A."/>
            <person name="Barker D."/>
            <person name="Barsanti P."/>
            <person name="Batterham P."/>
            <person name="Batzoglou S."/>
            <person name="Begun D."/>
            <person name="Bhutkar A."/>
            <person name="Blanco E."/>
            <person name="Bosak S.A."/>
            <person name="Bradley R.K."/>
            <person name="Brand A.D."/>
            <person name="Brent M.R."/>
            <person name="Brooks A.N."/>
            <person name="Brown R.H."/>
            <person name="Butlin R.K."/>
            <person name="Caggese C."/>
            <person name="Calvi B.R."/>
            <person name="Bernardo de Carvalho A."/>
            <person name="Caspi A."/>
            <person name="Castrezana S."/>
            <person name="Celniker S.E."/>
            <person name="Chang J.L."/>
            <person name="Chapple C."/>
            <person name="Chatterji S."/>
            <person name="Chinwalla A."/>
            <person name="Civetta A."/>
            <person name="Clifton S.W."/>
            <person name="Comeron J.M."/>
            <person name="Costello J.C."/>
            <person name="Coyne J.A."/>
            <person name="Daub J."/>
            <person name="David R.G."/>
            <person name="Delcher A.L."/>
            <person name="Delehaunty K."/>
            <person name="Do C.B."/>
            <person name="Ebling H."/>
            <person name="Edwards K."/>
            <person name="Eickbush T."/>
            <person name="Evans J.D."/>
            <person name="Filipski A."/>
            <person name="Findeiss S."/>
            <person name="Freyhult E."/>
            <person name="Fulton L."/>
            <person name="Fulton R."/>
            <person name="Garcia A.C."/>
            <person name="Gardiner A."/>
            <person name="Garfield D.A."/>
            <person name="Garvin B.E."/>
            <person name="Gibson G."/>
            <person name="Gilbert D."/>
            <person name="Gnerre S."/>
            <person name="Godfrey J."/>
            <person name="Good R."/>
            <person name="Gotea V."/>
            <person name="Gravely B."/>
            <person name="Greenberg A.J."/>
            <person name="Griffiths-Jones S."/>
            <person name="Gross S."/>
            <person name="Guigo R."/>
            <person name="Gustafson E.A."/>
            <person name="Haerty W."/>
            <person name="Hahn M.W."/>
            <person name="Halligan D.L."/>
            <person name="Halpern A.L."/>
            <person name="Halter G.M."/>
            <person name="Han M.V."/>
            <person name="Heger A."/>
            <person name="Hillier L."/>
            <person name="Hinrichs A.S."/>
            <person name="Holmes I."/>
            <person name="Hoskins R.A."/>
            <person name="Hubisz M.J."/>
            <person name="Hultmark D."/>
            <person name="Huntley M.A."/>
            <person name="Jaffe D.B."/>
            <person name="Jagadeeshan S."/>
            <person name="Jeck W.R."/>
            <person name="Johnson J."/>
            <person name="Jones C.D."/>
            <person name="Jordan W.C."/>
            <person name="Karpen G.H."/>
            <person name="Kataoka E."/>
            <person name="Keightley P.D."/>
            <person name="Kheradpour P."/>
            <person name="Kirkness E.F."/>
            <person name="Koerich L.B."/>
            <person name="Kristiansen K."/>
            <person name="Kudrna D."/>
            <person name="Kulathinal R.J."/>
            <person name="Kumar S."/>
            <person name="Kwok R."/>
            <person name="Lander E."/>
            <person name="Langley C.H."/>
            <person name="Lapoint R."/>
            <person name="Lazzaro B.P."/>
            <person name="Lee S.J."/>
            <person name="Levesque L."/>
            <person name="Li R."/>
            <person name="Lin C.F."/>
            <person name="Lin M.F."/>
            <person name="Lindblad-Toh K."/>
            <person name="Llopart A."/>
            <person name="Long M."/>
            <person name="Low L."/>
            <person name="Lozovsky E."/>
            <person name="Lu J."/>
            <person name="Luo M."/>
            <person name="Machado C.A."/>
            <person name="Makalowski W."/>
            <person name="Marzo M."/>
            <person name="Matsuda M."/>
            <person name="Matzkin L."/>
            <person name="McAllister B."/>
            <person name="McBride C.S."/>
            <person name="McKernan B."/>
            <person name="McKernan K."/>
            <person name="Mendez-Lago M."/>
            <person name="Minx P."/>
            <person name="Mollenhauer M.U."/>
            <person name="Montooth K."/>
            <person name="Mount S.M."/>
            <person name="Mu X."/>
            <person name="Myers E."/>
            <person name="Negre B."/>
            <person name="Newfeld S."/>
            <person name="Nielsen R."/>
            <person name="Noor M.A."/>
            <person name="O'Grady P."/>
            <person name="Pachter L."/>
            <person name="Papaceit M."/>
            <person name="Parisi M.J."/>
            <person name="Parisi M."/>
            <person name="Parts L."/>
            <person name="Pedersen J.S."/>
            <person name="Pesole G."/>
            <person name="Phillippy A.M."/>
            <person name="Ponting C.P."/>
            <person name="Pop M."/>
            <person name="Porcelli D."/>
            <person name="Powell J.R."/>
            <person name="Prohaska S."/>
            <person name="Pruitt K."/>
            <person name="Puig M."/>
            <person name="Quesneville H."/>
            <person name="Ram K.R."/>
            <person name="Rand D."/>
            <person name="Rasmussen M.D."/>
            <person name="Reed L.K."/>
            <person name="Reenan R."/>
            <person name="Reily A."/>
            <person name="Remington K.A."/>
            <person name="Rieger T.T."/>
            <person name="Ritchie M.G."/>
            <person name="Robin C."/>
            <person name="Rogers Y.H."/>
            <person name="Rohde C."/>
            <person name="Rozas J."/>
            <person name="Rubenfield M.J."/>
            <person name="Ruiz A."/>
            <person name="Russo S."/>
            <person name="Salzberg S.L."/>
            <person name="Sanchez-Gracia A."/>
            <person name="Saranga D.J."/>
            <person name="Sato H."/>
            <person name="Schaeffer S.W."/>
            <person name="Schatz M.C."/>
            <person name="Schlenke T."/>
            <person name="Schwartz R."/>
            <person name="Segarra C."/>
            <person name="Singh R.S."/>
            <person name="Sirot L."/>
            <person name="Sirota M."/>
            <person name="Sisneros N.B."/>
            <person name="Smith C.D."/>
            <person name="Smith T.F."/>
            <person name="Spieth J."/>
            <person name="Stage D.E."/>
            <person name="Stark A."/>
            <person name="Stephan W."/>
            <person name="Strausberg R.L."/>
            <person name="Strempel S."/>
            <person name="Sturgill D."/>
            <person name="Sutton G."/>
            <person name="Sutton G.G."/>
            <person name="Tao W."/>
            <person name="Teichmann S."/>
            <person name="Tobari Y.N."/>
            <person name="Tomimura Y."/>
            <person name="Tsolas J.M."/>
            <person name="Valente V.L."/>
            <person name="Venter E."/>
            <person name="Venter J.C."/>
            <person name="Vicario S."/>
            <person name="Vieira F.G."/>
            <person name="Vilella A.J."/>
            <person name="Villasante A."/>
            <person name="Walenz B."/>
            <person name="Wang J."/>
            <person name="Wasserman M."/>
            <person name="Watts T."/>
            <person name="Wilson D."/>
            <person name="Wilson R.K."/>
            <person name="Wing R.A."/>
            <person name="Wolfner M.F."/>
            <person name="Wong A."/>
            <person name="Wong G.K."/>
            <person name="Wu C.I."/>
            <person name="Wu G."/>
            <person name="Yamamoto D."/>
            <person name="Yang H.P."/>
            <person name="Yang S.P."/>
            <person name="Yorke J.A."/>
            <person name="Yoshida K."/>
            <person name="Zdobnov E."/>
            <person name="Zhang P."/>
            <person name="Zhang Y."/>
            <person name="Zimin A.V."/>
            <person name="Baldwin J."/>
            <person name="Abdouelleil A."/>
            <person name="Abdulkadir J."/>
            <person name="Abebe A."/>
            <person name="Abera B."/>
            <person name="Abreu J."/>
            <person name="Acer S.C."/>
            <person name="Aftuck L."/>
            <person name="Alexander A."/>
            <person name="An P."/>
            <person name="Anderson E."/>
            <person name="Anderson S."/>
            <person name="Arachi H."/>
            <person name="Azer M."/>
            <person name="Bachantsang P."/>
            <person name="Barry A."/>
            <person name="Bayul T."/>
            <person name="Berlin A."/>
            <person name="Bessette D."/>
            <person name="Bloom T."/>
            <person name="Blye J."/>
            <person name="Boguslavskiy L."/>
            <person name="Bonnet C."/>
            <person name="Boukhgalter B."/>
            <person name="Bourzgui I."/>
            <person name="Brown A."/>
            <person name="Cahill P."/>
            <person name="Channer S."/>
            <person name="Cheshatsang Y."/>
            <person name="Chuda L."/>
            <person name="Citroen M."/>
            <person name="Collymore A."/>
            <person name="Cooke P."/>
            <person name="Costello M."/>
            <person name="D'Aco K."/>
            <person name="Daza R."/>
            <person name="De Haan G."/>
            <person name="DeGray S."/>
            <person name="DeMaso C."/>
            <person name="Dhargay N."/>
            <person name="Dooley K."/>
            <person name="Dooley E."/>
            <person name="Doricent M."/>
            <person name="Dorje P."/>
            <person name="Dorjee K."/>
            <person name="Dupes A."/>
            <person name="Elong R."/>
            <person name="Falk J."/>
            <person name="Farina A."/>
            <person name="Faro S."/>
            <person name="Ferguson D."/>
            <person name="Fisher S."/>
            <person name="Foley C.D."/>
            <person name="Franke A."/>
            <person name="Friedrich D."/>
            <person name="Gadbois L."/>
            <person name="Gearin G."/>
            <person name="Gearin C.R."/>
            <person name="Giannoukos G."/>
            <person name="Goode T."/>
            <person name="Graham J."/>
            <person name="Grandbois E."/>
            <person name="Grewal S."/>
            <person name="Gyaltsen K."/>
            <person name="Hafez N."/>
            <person name="Hagos B."/>
            <person name="Hall J."/>
            <person name="Henson C."/>
            <person name="Hollinger A."/>
            <person name="Honan T."/>
            <person name="Huard M.D."/>
            <person name="Hughes L."/>
            <person name="Hurhula B."/>
            <person name="Husby M.E."/>
            <person name="Kamat A."/>
            <person name="Kanga B."/>
            <person name="Kashin S."/>
            <person name="Khazanovich D."/>
            <person name="Kisner P."/>
            <person name="Lance K."/>
            <person name="Lara M."/>
            <person name="Lee W."/>
            <person name="Lennon N."/>
            <person name="Letendre F."/>
            <person name="LeVine R."/>
            <person name="Lipovsky A."/>
            <person name="Liu X."/>
            <person name="Liu J."/>
            <person name="Liu S."/>
            <person name="Lokyitsang T."/>
            <person name="Lokyitsang Y."/>
            <person name="Lubonja R."/>
            <person name="Lui A."/>
            <person name="MacDonald P."/>
            <person name="Magnisalis V."/>
            <person name="Maru K."/>
            <person name="Matthews C."/>
            <person name="McCusker W."/>
            <person name="McDonough S."/>
            <person name="Mehta T."/>
            <person name="Meldrim J."/>
            <person name="Meneus L."/>
            <person name="Mihai O."/>
            <person name="Mihalev A."/>
            <person name="Mihova T."/>
            <person name="Mittelman R."/>
            <person name="Mlenga V."/>
            <person name="Montmayeur A."/>
            <person name="Mulrain L."/>
            <person name="Navidi A."/>
            <person name="Naylor J."/>
            <person name="Negash T."/>
            <person name="Nguyen T."/>
            <person name="Nguyen N."/>
            <person name="Nicol R."/>
            <person name="Norbu C."/>
            <person name="Norbu N."/>
            <person name="Novod N."/>
            <person name="O'Neill B."/>
            <person name="Osman S."/>
            <person name="Markiewicz E."/>
            <person name="Oyono O.L."/>
            <person name="Patti C."/>
            <person name="Phunkhang P."/>
            <person name="Pierre F."/>
            <person name="Priest M."/>
            <person name="Raghuraman S."/>
            <person name="Rege F."/>
            <person name="Reyes R."/>
            <person name="Rise C."/>
            <person name="Rogov P."/>
            <person name="Ross K."/>
            <person name="Ryan E."/>
            <person name="Settipalli S."/>
            <person name="Shea T."/>
            <person name="Sherpa N."/>
            <person name="Shi L."/>
            <person name="Shih D."/>
            <person name="Sparrow T."/>
            <person name="Spaulding J."/>
            <person name="Stalker J."/>
            <person name="Stange-Thomann N."/>
            <person name="Stavropoulos S."/>
            <person name="Stone C."/>
            <person name="Strader C."/>
            <person name="Tesfaye S."/>
            <person name="Thomson T."/>
            <person name="Thoulutsang Y."/>
            <person name="Thoulutsang D."/>
            <person name="Topham K."/>
            <person name="Topping I."/>
            <person name="Tsamla T."/>
            <person name="Vassiliev H."/>
            <person name="Vo A."/>
            <person name="Wangchuk T."/>
            <person name="Wangdi T."/>
            <person name="Weiand M."/>
            <person name="Wilkinson J."/>
            <person name="Wilson A."/>
            <person name="Yadav S."/>
            <person name="Young G."/>
            <person name="Yu Q."/>
            <person name="Zembek L."/>
            <person name="Zhong D."/>
            <person name="Zimmer A."/>
            <person name="Zwirko Z."/>
            <person name="Jaffe D.B."/>
            <person name="Alvarez P."/>
            <person name="Brockman W."/>
            <person name="Butler J."/>
            <person name="Chin C."/>
            <person name="Gnerre S."/>
            <person name="Grabherr M."/>
            <person name="Kleber M."/>
            <person name="Mauceli E."/>
            <person name="MacCallum I."/>
        </authorList>
    </citation>
    <scope>NUCLEOTIDE SEQUENCE [LARGE SCALE GENOMIC DNA]</scope>
    <source>
        <strain evidence="1 2">TSC#14021-0224.01</strain>
    </source>
</reference>
<dbReference type="Proteomes" id="UP000008711">
    <property type="component" value="Unassembled WGS sequence"/>
</dbReference>
<evidence type="ECO:0000313" key="2">
    <source>
        <dbReference type="Proteomes" id="UP000008711"/>
    </source>
</evidence>
<sequence length="89" mass="10142">MSLALMAVSPNNRRPGHDHDFLCTWTVPFAVRHTGSDDSGLLWLHSRSSGDPRYKRGRCRVGHLFAMIVDEKGDDIENFVVCRNCYNVH</sequence>
<dbReference type="AlphaFoldDB" id="B3P2S8"/>
<proteinExistence type="predicted"/>